<sequence>MVETKSSQSCSVPLCFTSKKKQPYLSFNSFPDDENMKKHWNWAIRRDEGVEFTVRKGFRGNDWGDVDVKSRQTRTAKRGVCGEQEEANVEMESVAKPNPVYSQDVDSEEECTDVKKRRFPQAPRIVIPAEGPGIAGVATCSSGIGKSTRNVQRPPAAGAQCGPLHSDVKAALSLEEDVPHHEPSLYQHLLAVKEPGSTISSNSNQCTSWNERKDPLYESQSPFNVPSEGHLTDSLAYDFKELEAAERILQNEDARRAMAGCFAIVGGASVETCIRRMLACTLTNELASQMNWAGKKLKNESKRKTAFRETRLNTCIFGQGATWMTTNTPMNFHVKNKMKMEKIKKRENSQQMREKEEVRENTQ</sequence>
<comment type="caution">
    <text evidence="2">The sequence shown here is derived from an EMBL/GenBank/DDBJ whole genome shotgun (WGS) entry which is preliminary data.</text>
</comment>
<accession>A0A7J6D4T7</accession>
<feature type="region of interest" description="Disordered" evidence="1">
    <location>
        <begin position="344"/>
        <end position="363"/>
    </location>
</feature>
<keyword evidence="3" id="KW-1185">Reference proteome</keyword>
<proteinExistence type="predicted"/>
<dbReference type="EMBL" id="JAAMOB010000004">
    <property type="protein sequence ID" value="KAF4114269.1"/>
    <property type="molecule type" value="Genomic_DNA"/>
</dbReference>
<reference evidence="2 3" key="1">
    <citation type="submission" date="2020-04" db="EMBL/GenBank/DDBJ databases">
        <title>Chromosome-level genome assembly of a cyprinid fish Onychostoma macrolepis by integration of Nanopore Sequencing, Bionano and Hi-C technology.</title>
        <authorList>
            <person name="Wang D."/>
        </authorList>
    </citation>
    <scope>NUCLEOTIDE SEQUENCE [LARGE SCALE GENOMIC DNA]</scope>
    <source>
        <strain evidence="2">SWU-2019</strain>
        <tissue evidence="2">Muscle</tissue>
    </source>
</reference>
<protein>
    <recommendedName>
        <fullName evidence="4">DUF4806 domain-containing protein</fullName>
    </recommendedName>
</protein>
<dbReference type="AlphaFoldDB" id="A0A7J6D4T7"/>
<evidence type="ECO:0000313" key="2">
    <source>
        <dbReference type="EMBL" id="KAF4114269.1"/>
    </source>
</evidence>
<evidence type="ECO:0008006" key="4">
    <source>
        <dbReference type="Google" id="ProtNLM"/>
    </source>
</evidence>
<dbReference type="Proteomes" id="UP000579812">
    <property type="component" value="Unassembled WGS sequence"/>
</dbReference>
<evidence type="ECO:0000313" key="3">
    <source>
        <dbReference type="Proteomes" id="UP000579812"/>
    </source>
</evidence>
<evidence type="ECO:0000256" key="1">
    <source>
        <dbReference type="SAM" id="MobiDB-lite"/>
    </source>
</evidence>
<name>A0A7J6D4T7_9TELE</name>
<organism evidence="2 3">
    <name type="scientific">Onychostoma macrolepis</name>
    <dbReference type="NCBI Taxonomy" id="369639"/>
    <lineage>
        <taxon>Eukaryota</taxon>
        <taxon>Metazoa</taxon>
        <taxon>Chordata</taxon>
        <taxon>Craniata</taxon>
        <taxon>Vertebrata</taxon>
        <taxon>Euteleostomi</taxon>
        <taxon>Actinopterygii</taxon>
        <taxon>Neopterygii</taxon>
        <taxon>Teleostei</taxon>
        <taxon>Ostariophysi</taxon>
        <taxon>Cypriniformes</taxon>
        <taxon>Cyprinidae</taxon>
        <taxon>Acrossocheilinae</taxon>
        <taxon>Onychostoma</taxon>
    </lineage>
</organism>
<gene>
    <name evidence="2" type="ORF">G5714_004492</name>
</gene>